<organism evidence="5 6">
    <name type="scientific">Liparis tanakae</name>
    <name type="common">Tanaka's snailfish</name>
    <dbReference type="NCBI Taxonomy" id="230148"/>
    <lineage>
        <taxon>Eukaryota</taxon>
        <taxon>Metazoa</taxon>
        <taxon>Chordata</taxon>
        <taxon>Craniata</taxon>
        <taxon>Vertebrata</taxon>
        <taxon>Euteleostomi</taxon>
        <taxon>Actinopterygii</taxon>
        <taxon>Neopterygii</taxon>
        <taxon>Teleostei</taxon>
        <taxon>Neoteleostei</taxon>
        <taxon>Acanthomorphata</taxon>
        <taxon>Eupercaria</taxon>
        <taxon>Perciformes</taxon>
        <taxon>Cottioidei</taxon>
        <taxon>Cottales</taxon>
        <taxon>Liparidae</taxon>
        <taxon>Liparis</taxon>
    </lineage>
</organism>
<feature type="compositionally biased region" description="Basic and acidic residues" evidence="1">
    <location>
        <begin position="31"/>
        <end position="47"/>
    </location>
</feature>
<dbReference type="Pfam" id="PF17795">
    <property type="entry name" value="Vault_3"/>
    <property type="match status" value="1"/>
</dbReference>
<dbReference type="Gene3D" id="2.30.30.620">
    <property type="match status" value="1"/>
</dbReference>
<dbReference type="Gene3D" id="2.30.30.570">
    <property type="match status" value="1"/>
</dbReference>
<dbReference type="GO" id="GO:0005634">
    <property type="term" value="C:nucleus"/>
    <property type="evidence" value="ECO:0007669"/>
    <property type="project" value="TreeGrafter"/>
</dbReference>
<dbReference type="InterPro" id="IPR039059">
    <property type="entry name" value="MVP"/>
</dbReference>
<dbReference type="GO" id="GO:0005737">
    <property type="term" value="C:cytoplasm"/>
    <property type="evidence" value="ECO:0007669"/>
    <property type="project" value="TreeGrafter"/>
</dbReference>
<evidence type="ECO:0000313" key="6">
    <source>
        <dbReference type="Proteomes" id="UP000314294"/>
    </source>
</evidence>
<proteinExistence type="predicted"/>
<dbReference type="InterPro" id="IPR040989">
    <property type="entry name" value="Vault_3"/>
</dbReference>
<evidence type="ECO:0000259" key="3">
    <source>
        <dbReference type="Pfam" id="PF17795"/>
    </source>
</evidence>
<dbReference type="Gene3D" id="6.10.250.720">
    <property type="match status" value="1"/>
</dbReference>
<keyword evidence="6" id="KW-1185">Reference proteome</keyword>
<dbReference type="OrthoDB" id="6125719at2759"/>
<dbReference type="EMBL" id="SRLO01001189">
    <property type="protein sequence ID" value="TNN40447.1"/>
    <property type="molecule type" value="Genomic_DNA"/>
</dbReference>
<dbReference type="Proteomes" id="UP000314294">
    <property type="component" value="Unassembled WGS sequence"/>
</dbReference>
<evidence type="ECO:0000313" key="5">
    <source>
        <dbReference type="EMBL" id="TNN40447.1"/>
    </source>
</evidence>
<name>A0A4Z2FGU7_9TELE</name>
<feature type="domain" description="Major vault protein repeat" evidence="3">
    <location>
        <begin position="49"/>
        <end position="109"/>
    </location>
</feature>
<dbReference type="Pfam" id="PF17796">
    <property type="entry name" value="Vault_4"/>
    <property type="match status" value="1"/>
</dbReference>
<dbReference type="InterPro" id="IPR041136">
    <property type="entry name" value="Vault_4"/>
</dbReference>
<evidence type="ECO:0000259" key="2">
    <source>
        <dbReference type="Pfam" id="PF11978"/>
    </source>
</evidence>
<dbReference type="PANTHER" id="PTHR14165:SF3">
    <property type="entry name" value="MAJOR VAULT PROTEIN"/>
    <property type="match status" value="1"/>
</dbReference>
<dbReference type="PANTHER" id="PTHR14165">
    <property type="entry name" value="MAJOR VAULT PROTEIN"/>
    <property type="match status" value="1"/>
</dbReference>
<feature type="domain" description="Major vault protein shoulder" evidence="2">
    <location>
        <begin position="110"/>
        <end position="136"/>
    </location>
</feature>
<protein>
    <submittedName>
        <fullName evidence="5">Major vault protein</fullName>
    </submittedName>
</protein>
<dbReference type="InterPro" id="IPR021870">
    <property type="entry name" value="MVP_shoulder"/>
</dbReference>
<evidence type="ECO:0000259" key="4">
    <source>
        <dbReference type="Pfam" id="PF17796"/>
    </source>
</evidence>
<feature type="domain" description="Major vault protein shoulder" evidence="2">
    <location>
        <begin position="138"/>
        <end position="181"/>
    </location>
</feature>
<dbReference type="Gene3D" id="3.30.479.30">
    <property type="entry name" value="Band 7 domain"/>
    <property type="match status" value="2"/>
</dbReference>
<sequence length="276" mass="30904">MLTQDEELWQKELPPNVEALLASNLDPLASRSDRTKTGQDQPRDKTRAVSYRVPHNAAVQVYDYREKKARVLFGPDMVMLGPDEQFTMLSLSGDKPKRANVIKAICLLLGPDFFTDVITIETADHARLQLQLSYNWWNSNRIICSAVFGFDEKLAVRQSLRFSQNHLTISSVDIQSVEPVDQRTRDSLQKSVQLAIEITTNSQEAAARSMSSFIFLYLSSDSGLWPTESSASGSGLSQPFRPFFLNFVHHLPPPERFTSILGGIAVLGEEEEEGLG</sequence>
<dbReference type="InterPro" id="IPR036013">
    <property type="entry name" value="Band_7/SPFH_dom_sf"/>
</dbReference>
<comment type="caution">
    <text evidence="5">The sequence shown here is derived from an EMBL/GenBank/DDBJ whole genome shotgun (WGS) entry which is preliminary data.</text>
</comment>
<dbReference type="FunFam" id="2.30.30.570:FF:000001">
    <property type="entry name" value="major vault protein-like"/>
    <property type="match status" value="1"/>
</dbReference>
<dbReference type="Pfam" id="PF11978">
    <property type="entry name" value="MVP_shoulder"/>
    <property type="match status" value="2"/>
</dbReference>
<reference evidence="5 6" key="1">
    <citation type="submission" date="2019-03" db="EMBL/GenBank/DDBJ databases">
        <title>First draft genome of Liparis tanakae, snailfish: a comprehensive survey of snailfish specific genes.</title>
        <authorList>
            <person name="Kim W."/>
            <person name="Song I."/>
            <person name="Jeong J.-H."/>
            <person name="Kim D."/>
            <person name="Kim S."/>
            <person name="Ryu S."/>
            <person name="Song J.Y."/>
            <person name="Lee S.K."/>
        </authorList>
    </citation>
    <scope>NUCLEOTIDE SEQUENCE [LARGE SCALE GENOMIC DNA]</scope>
    <source>
        <tissue evidence="5">Muscle</tissue>
    </source>
</reference>
<dbReference type="AlphaFoldDB" id="A0A4Z2FGU7"/>
<feature type="domain" description="Major vault protein repeat" evidence="4">
    <location>
        <begin position="1"/>
        <end position="31"/>
    </location>
</feature>
<evidence type="ECO:0000256" key="1">
    <source>
        <dbReference type="SAM" id="MobiDB-lite"/>
    </source>
</evidence>
<feature type="region of interest" description="Disordered" evidence="1">
    <location>
        <begin position="24"/>
        <end position="48"/>
    </location>
</feature>
<gene>
    <name evidence="5" type="primary">mvp_1</name>
    <name evidence="5" type="ORF">EYF80_049389</name>
</gene>
<accession>A0A4Z2FGU7</accession>